<reference evidence="1 2" key="1">
    <citation type="submission" date="2022-06" db="EMBL/GenBank/DDBJ databases">
        <title>Isolation of gut microbiota from human fecal samples.</title>
        <authorList>
            <person name="Pamer E.G."/>
            <person name="Barat B."/>
            <person name="Waligurski E."/>
            <person name="Medina S."/>
            <person name="Paddock L."/>
            <person name="Mostad J."/>
        </authorList>
    </citation>
    <scope>NUCLEOTIDE SEQUENCE [LARGE SCALE GENOMIC DNA]</scope>
    <source>
        <strain evidence="1 2">DFI.9.73</strain>
    </source>
</reference>
<comment type="caution">
    <text evidence="1">The sequence shown here is derived from an EMBL/GenBank/DDBJ whole genome shotgun (WGS) entry which is preliminary data.</text>
</comment>
<organism evidence="1 2">
    <name type="scientific">Neglectibacter timonensis</name>
    <dbReference type="NCBI Taxonomy" id="1776382"/>
    <lineage>
        <taxon>Bacteria</taxon>
        <taxon>Bacillati</taxon>
        <taxon>Bacillota</taxon>
        <taxon>Clostridia</taxon>
        <taxon>Eubacteriales</taxon>
        <taxon>Oscillospiraceae</taxon>
        <taxon>Neglectibacter</taxon>
    </lineage>
</organism>
<keyword evidence="2" id="KW-1185">Reference proteome</keyword>
<proteinExistence type="predicted"/>
<protein>
    <recommendedName>
        <fullName evidence="3">Cyclophilin-like domain-containing protein</fullName>
    </recommendedName>
</protein>
<evidence type="ECO:0000313" key="1">
    <source>
        <dbReference type="EMBL" id="MCQ4840443.1"/>
    </source>
</evidence>
<gene>
    <name evidence="1" type="ORF">NE695_11025</name>
</gene>
<dbReference type="RefSeq" id="WP_066866452.1">
    <property type="nucleotide sequence ID" value="NZ_CABKVV010000014.1"/>
</dbReference>
<evidence type="ECO:0000313" key="2">
    <source>
        <dbReference type="Proteomes" id="UP001524473"/>
    </source>
</evidence>
<evidence type="ECO:0008006" key="3">
    <source>
        <dbReference type="Google" id="ProtNLM"/>
    </source>
</evidence>
<accession>A0ABT1S0J2</accession>
<dbReference type="Proteomes" id="UP001524473">
    <property type="component" value="Unassembled WGS sequence"/>
</dbReference>
<sequence length="111" mass="11824">MFTVTLKNGTSFAATSVQESYNLANLFSASPWRLSIEDSGSQNGLDSYRELLEAPGALETLTVSCGGEECAVYTGYTSITDIAQRLLVDGKKNLTVTLERQPENPEGAGGV</sequence>
<dbReference type="GeneID" id="90533396"/>
<name>A0ABT1S0J2_9FIRM</name>
<dbReference type="EMBL" id="JANFZH010000023">
    <property type="protein sequence ID" value="MCQ4840443.1"/>
    <property type="molecule type" value="Genomic_DNA"/>
</dbReference>